<evidence type="ECO:0000313" key="2">
    <source>
        <dbReference type="EMBL" id="QHU01376.1"/>
    </source>
</evidence>
<keyword evidence="1" id="KW-0812">Transmembrane</keyword>
<dbReference type="EMBL" id="MN740339">
    <property type="protein sequence ID" value="QHU01376.1"/>
    <property type="molecule type" value="Genomic_DNA"/>
</dbReference>
<feature type="transmembrane region" description="Helical" evidence="1">
    <location>
        <begin position="130"/>
        <end position="148"/>
    </location>
</feature>
<feature type="transmembrane region" description="Helical" evidence="1">
    <location>
        <begin position="186"/>
        <end position="210"/>
    </location>
</feature>
<keyword evidence="1" id="KW-1133">Transmembrane helix</keyword>
<accession>A0A6C0J9G1</accession>
<name>A0A6C0J9G1_9ZZZZ</name>
<feature type="transmembrane region" description="Helical" evidence="1">
    <location>
        <begin position="88"/>
        <end position="110"/>
    </location>
</feature>
<proteinExistence type="predicted"/>
<reference evidence="2" key="1">
    <citation type="journal article" date="2020" name="Nature">
        <title>Giant virus diversity and host interactions through global metagenomics.</title>
        <authorList>
            <person name="Schulz F."/>
            <person name="Roux S."/>
            <person name="Paez-Espino D."/>
            <person name="Jungbluth S."/>
            <person name="Walsh D.A."/>
            <person name="Denef V.J."/>
            <person name="McMahon K.D."/>
            <person name="Konstantinidis K.T."/>
            <person name="Eloe-Fadrosh E.A."/>
            <person name="Kyrpides N.C."/>
            <person name="Woyke T."/>
        </authorList>
    </citation>
    <scope>NUCLEOTIDE SEQUENCE</scope>
    <source>
        <strain evidence="2">GVMAG-M-3300025860-25</strain>
    </source>
</reference>
<keyword evidence="1" id="KW-0472">Membrane</keyword>
<organism evidence="2">
    <name type="scientific">viral metagenome</name>
    <dbReference type="NCBI Taxonomy" id="1070528"/>
    <lineage>
        <taxon>unclassified sequences</taxon>
        <taxon>metagenomes</taxon>
        <taxon>organismal metagenomes</taxon>
    </lineage>
</organism>
<sequence length="215" mass="25268">MPHVFLFLTIIIGLIYGVFQLFFYAIDSFVLIDENFVSNVKEKNNTLLNFFLIKDEETLSKNDKNDEKDNEKDNEKDKRRIKLKRINIAIRFDFFISSLLSILWFCYPFMLMQLTEYEMGLKSQNDKYIGKWLALMLLFTNIISLKYIKDGKLFSKQFLLLVKLLCSIVILITTLMIVIFTKKLYVSNIINVILTSLWMANSAVGLFISYSEKNI</sequence>
<evidence type="ECO:0000256" key="1">
    <source>
        <dbReference type="SAM" id="Phobius"/>
    </source>
</evidence>
<dbReference type="AlphaFoldDB" id="A0A6C0J9G1"/>
<feature type="transmembrane region" description="Helical" evidence="1">
    <location>
        <begin position="160"/>
        <end position="180"/>
    </location>
</feature>
<feature type="transmembrane region" description="Helical" evidence="1">
    <location>
        <begin position="6"/>
        <end position="26"/>
    </location>
</feature>
<protein>
    <submittedName>
        <fullName evidence="2">Uncharacterized protein</fullName>
    </submittedName>
</protein>